<accession>A0A370KIL8</accession>
<dbReference type="Proteomes" id="UP000254939">
    <property type="component" value="Unassembled WGS sequence"/>
</dbReference>
<name>A0A370KIL8_9HYPH</name>
<evidence type="ECO:0000313" key="2">
    <source>
        <dbReference type="Proteomes" id="UP000254939"/>
    </source>
</evidence>
<protein>
    <submittedName>
        <fullName evidence="1">Uncharacterized protein</fullName>
    </submittedName>
</protein>
<organism evidence="1 2">
    <name type="scientific">Rhizobium grahamii</name>
    <dbReference type="NCBI Taxonomy" id="1120045"/>
    <lineage>
        <taxon>Bacteria</taxon>
        <taxon>Pseudomonadati</taxon>
        <taxon>Pseudomonadota</taxon>
        <taxon>Alphaproteobacteria</taxon>
        <taxon>Hyphomicrobiales</taxon>
        <taxon>Rhizobiaceae</taxon>
        <taxon>Rhizobium/Agrobacterium group</taxon>
        <taxon>Rhizobium</taxon>
    </lineage>
</organism>
<gene>
    <name evidence="1" type="ORF">B5K06_25125</name>
</gene>
<dbReference type="EMBL" id="NAAC01000031">
    <property type="protein sequence ID" value="RDJ05729.1"/>
    <property type="molecule type" value="Genomic_DNA"/>
</dbReference>
<dbReference type="AlphaFoldDB" id="A0A370KIL8"/>
<evidence type="ECO:0000313" key="1">
    <source>
        <dbReference type="EMBL" id="RDJ05729.1"/>
    </source>
</evidence>
<reference evidence="1 2" key="1">
    <citation type="submission" date="2017-03" db="EMBL/GenBank/DDBJ databases">
        <title>Genome analysis of Rhizobial strains effectives or ineffectives for nitrogen fixation isolated from bean seeds.</title>
        <authorList>
            <person name="Peralta H."/>
            <person name="Aguilar-Vera A."/>
            <person name="Mora Y."/>
            <person name="Vargas-Lagunas C."/>
            <person name="Girard L."/>
            <person name="Mora J."/>
        </authorList>
    </citation>
    <scope>NUCLEOTIDE SEQUENCE [LARGE SCALE GENOMIC DNA]</scope>
    <source>
        <strain evidence="1 2">CCGM3</strain>
    </source>
</reference>
<comment type="caution">
    <text evidence="1">The sequence shown here is derived from an EMBL/GenBank/DDBJ whole genome shotgun (WGS) entry which is preliminary data.</text>
</comment>
<proteinExistence type="predicted"/>
<sequence length="110" mass="12266">MRGGARRQLEFENGDPELEQGVSRLLKQEHPSIGCFLLISSLGLQTIDVPQIQGVIQDEARQQLCNAGRGFRTPRASLAESERRGSLAVFQMQTTTKGRFTRSTQTDTFL</sequence>